<protein>
    <submittedName>
        <fullName evidence="1">Phosphoadenosine phosphosulfate reductase</fullName>
    </submittedName>
</protein>
<dbReference type="RefSeq" id="WP_249055639.1">
    <property type="nucleotide sequence ID" value="NZ_JALZWP010000001.1"/>
</dbReference>
<evidence type="ECO:0000313" key="1">
    <source>
        <dbReference type="EMBL" id="MCL1627367.1"/>
    </source>
</evidence>
<organism evidence="1 2">
    <name type="scientific">Roseinatronobacter domitianus</name>
    <dbReference type="NCBI Taxonomy" id="2940293"/>
    <lineage>
        <taxon>Bacteria</taxon>
        <taxon>Pseudomonadati</taxon>
        <taxon>Pseudomonadota</taxon>
        <taxon>Alphaproteobacteria</taxon>
        <taxon>Rhodobacterales</taxon>
        <taxon>Paracoccaceae</taxon>
        <taxon>Roseinatronobacter</taxon>
    </lineage>
</organism>
<proteinExistence type="predicted"/>
<sequence>MTDIDLSTARTDAEWLARLDELGDELGAFTPLGSQHAAFYADGDDTLIVSFETIAECRATGPEHKPLGLLVAEANGWSHLSLIARAPRWYRDTEVLDFFDAQIDEGFFDSFKRVLFFGVGMAGYAACAFSLTAPGATVLAIAPQATLDPEFAVWDTRFKWARRLDFRSRFGFAPDMLDGSRNAFVVSDPSRPEDSMHAALFQRPFVHVLRTPRLYGPTPEVLARMDLLAPIMELAVTGRLTGTKLAALLRKRHSDKAYLRALTRHIARSERPALTAIAARKAMALTRDAKTSQTGARQPVEPVA</sequence>
<evidence type="ECO:0000313" key="2">
    <source>
        <dbReference type="Proteomes" id="UP001202550"/>
    </source>
</evidence>
<reference evidence="1 2" key="1">
    <citation type="submission" date="2022-05" db="EMBL/GenBank/DDBJ databases">
        <title>Seasonal and diel survey of microbial diversity of the Tyrrhenian coast.</title>
        <authorList>
            <person name="Gattoni G."/>
            <person name="Corral P."/>
        </authorList>
    </citation>
    <scope>NUCLEOTIDE SEQUENCE [LARGE SCALE GENOMIC DNA]</scope>
    <source>
        <strain evidence="1 2">V10</strain>
    </source>
</reference>
<dbReference type="Proteomes" id="UP001202550">
    <property type="component" value="Unassembled WGS sequence"/>
</dbReference>
<keyword evidence="2" id="KW-1185">Reference proteome</keyword>
<accession>A0ABT0LXP7</accession>
<name>A0ABT0LXP7_9RHOB</name>
<gene>
    <name evidence="1" type="ORF">M3N55_01355</name>
</gene>
<comment type="caution">
    <text evidence="1">The sequence shown here is derived from an EMBL/GenBank/DDBJ whole genome shotgun (WGS) entry which is preliminary data.</text>
</comment>
<dbReference type="EMBL" id="JALZWP010000001">
    <property type="protein sequence ID" value="MCL1627367.1"/>
    <property type="molecule type" value="Genomic_DNA"/>
</dbReference>